<evidence type="ECO:0000313" key="3">
    <source>
        <dbReference type="EMBL" id="CAL1540835.1"/>
    </source>
</evidence>
<accession>A0AAV2I5T2</accession>
<keyword evidence="4" id="KW-1185">Reference proteome</keyword>
<feature type="region of interest" description="Disordered" evidence="1">
    <location>
        <begin position="1"/>
        <end position="46"/>
    </location>
</feature>
<protein>
    <recommendedName>
        <fullName evidence="2">PDZ domain-containing protein</fullName>
    </recommendedName>
</protein>
<dbReference type="AlphaFoldDB" id="A0AAV2I5T2"/>
<feature type="domain" description="PDZ" evidence="2">
    <location>
        <begin position="82"/>
        <end position="166"/>
    </location>
</feature>
<sequence>MSLNSSCVSITSASESKIGDGRRSHLGSSDPPSARSRESVQSPYGQDYKAVGTKGKEVLSPKALGEKSLQKWCQAGFKDGYLITLQCTQSKELPYGVKVIGGLQDALKVSRALVTWVAPEARTKISVGHEVLEWNGEALRGQSFDHVTSVMSYIYPQVILIVNPFPVRLDRQAICDEPIVISQDRPPSNSPELPGKGGKRRMLPRTPVEIKRGTRQIKGELQIRI</sequence>
<comment type="caution">
    <text evidence="3">The sequence shown here is derived from an EMBL/GenBank/DDBJ whole genome shotgun (WGS) entry which is preliminary data.</text>
</comment>
<reference evidence="3 4" key="1">
    <citation type="submission" date="2024-04" db="EMBL/GenBank/DDBJ databases">
        <authorList>
            <consortium name="Genoscope - CEA"/>
            <person name="William W."/>
        </authorList>
    </citation>
    <scope>NUCLEOTIDE SEQUENCE [LARGE SCALE GENOMIC DNA]</scope>
</reference>
<dbReference type="Proteomes" id="UP001497497">
    <property type="component" value="Unassembled WGS sequence"/>
</dbReference>
<dbReference type="InterPro" id="IPR001478">
    <property type="entry name" value="PDZ"/>
</dbReference>
<feature type="region of interest" description="Disordered" evidence="1">
    <location>
        <begin position="180"/>
        <end position="203"/>
    </location>
</feature>
<evidence type="ECO:0000313" key="4">
    <source>
        <dbReference type="Proteomes" id="UP001497497"/>
    </source>
</evidence>
<dbReference type="SUPFAM" id="SSF50156">
    <property type="entry name" value="PDZ domain-like"/>
    <property type="match status" value="1"/>
</dbReference>
<name>A0AAV2I5T2_LYMST</name>
<organism evidence="3 4">
    <name type="scientific">Lymnaea stagnalis</name>
    <name type="common">Great pond snail</name>
    <name type="synonym">Helix stagnalis</name>
    <dbReference type="NCBI Taxonomy" id="6523"/>
    <lineage>
        <taxon>Eukaryota</taxon>
        <taxon>Metazoa</taxon>
        <taxon>Spiralia</taxon>
        <taxon>Lophotrochozoa</taxon>
        <taxon>Mollusca</taxon>
        <taxon>Gastropoda</taxon>
        <taxon>Heterobranchia</taxon>
        <taxon>Euthyneura</taxon>
        <taxon>Panpulmonata</taxon>
        <taxon>Hygrophila</taxon>
        <taxon>Lymnaeoidea</taxon>
        <taxon>Lymnaeidae</taxon>
        <taxon>Lymnaea</taxon>
    </lineage>
</organism>
<dbReference type="Gene3D" id="2.30.42.10">
    <property type="match status" value="1"/>
</dbReference>
<feature type="compositionally biased region" description="Polar residues" evidence="1">
    <location>
        <begin position="1"/>
        <end position="15"/>
    </location>
</feature>
<feature type="non-terminal residue" evidence="3">
    <location>
        <position position="225"/>
    </location>
</feature>
<gene>
    <name evidence="3" type="ORF">GSLYS_00014484001</name>
</gene>
<dbReference type="EMBL" id="CAXITT010000402">
    <property type="protein sequence ID" value="CAL1540835.1"/>
    <property type="molecule type" value="Genomic_DNA"/>
</dbReference>
<dbReference type="PROSITE" id="PS50106">
    <property type="entry name" value="PDZ"/>
    <property type="match status" value="1"/>
</dbReference>
<proteinExistence type="predicted"/>
<dbReference type="InterPro" id="IPR036034">
    <property type="entry name" value="PDZ_sf"/>
</dbReference>
<evidence type="ECO:0000256" key="1">
    <source>
        <dbReference type="SAM" id="MobiDB-lite"/>
    </source>
</evidence>
<evidence type="ECO:0000259" key="2">
    <source>
        <dbReference type="PROSITE" id="PS50106"/>
    </source>
</evidence>